<evidence type="ECO:0000256" key="1">
    <source>
        <dbReference type="SAM" id="Coils"/>
    </source>
</evidence>
<accession>A0A0M9G325</accession>
<dbReference type="GeneID" id="26904031"/>
<feature type="region of interest" description="Disordered" evidence="2">
    <location>
        <begin position="221"/>
        <end position="311"/>
    </location>
</feature>
<feature type="coiled-coil region" evidence="1">
    <location>
        <begin position="11"/>
        <end position="38"/>
    </location>
</feature>
<feature type="region of interest" description="Disordered" evidence="2">
    <location>
        <begin position="64"/>
        <end position="120"/>
    </location>
</feature>
<dbReference type="OMA" id="GFLPLWQ"/>
<evidence type="ECO:0000313" key="3">
    <source>
        <dbReference type="EMBL" id="KPA81355.1"/>
    </source>
</evidence>
<dbReference type="AlphaFoldDB" id="A0A0M9G325"/>
<keyword evidence="1" id="KW-0175">Coiled coil</keyword>
<dbReference type="Proteomes" id="UP000037923">
    <property type="component" value="Unassembled WGS sequence"/>
</dbReference>
<dbReference type="EMBL" id="LGTL01000006">
    <property type="protein sequence ID" value="KPA81355.1"/>
    <property type="molecule type" value="Genomic_DNA"/>
</dbReference>
<feature type="region of interest" description="Disordered" evidence="2">
    <location>
        <begin position="326"/>
        <end position="358"/>
    </location>
</feature>
<proteinExistence type="predicted"/>
<evidence type="ECO:0000256" key="2">
    <source>
        <dbReference type="SAM" id="MobiDB-lite"/>
    </source>
</evidence>
<gene>
    <name evidence="3" type="ORF">ABB37_03740</name>
</gene>
<name>A0A0M9G325_LEPPY</name>
<dbReference type="OrthoDB" id="248429at2759"/>
<organism evidence="3 4">
    <name type="scientific">Leptomonas pyrrhocoris</name>
    <name type="common">Firebug parasite</name>
    <dbReference type="NCBI Taxonomy" id="157538"/>
    <lineage>
        <taxon>Eukaryota</taxon>
        <taxon>Discoba</taxon>
        <taxon>Euglenozoa</taxon>
        <taxon>Kinetoplastea</taxon>
        <taxon>Metakinetoplastina</taxon>
        <taxon>Trypanosomatida</taxon>
        <taxon>Trypanosomatidae</taxon>
        <taxon>Leishmaniinae</taxon>
        <taxon>Leptomonas</taxon>
    </lineage>
</organism>
<protein>
    <submittedName>
        <fullName evidence="3">Uncharacterized protein</fullName>
    </submittedName>
</protein>
<feature type="compositionally biased region" description="Polar residues" evidence="2">
    <location>
        <begin position="107"/>
        <end position="119"/>
    </location>
</feature>
<comment type="caution">
    <text evidence="3">The sequence shown here is derived from an EMBL/GenBank/DDBJ whole genome shotgun (WGS) entry which is preliminary data.</text>
</comment>
<evidence type="ECO:0000313" key="4">
    <source>
        <dbReference type="Proteomes" id="UP000037923"/>
    </source>
</evidence>
<feature type="coiled-coil region" evidence="1">
    <location>
        <begin position="121"/>
        <end position="205"/>
    </location>
</feature>
<reference evidence="3 4" key="1">
    <citation type="submission" date="2015-07" db="EMBL/GenBank/DDBJ databases">
        <title>High-quality genome of monoxenous trypanosomatid Leptomonas pyrrhocoris.</title>
        <authorList>
            <person name="Flegontov P."/>
            <person name="Butenko A."/>
            <person name="Firsov S."/>
            <person name="Vlcek C."/>
            <person name="Logacheva M.D."/>
            <person name="Field M."/>
            <person name="Filatov D."/>
            <person name="Flegontova O."/>
            <person name="Gerasimov E."/>
            <person name="Jackson A.P."/>
            <person name="Kelly S."/>
            <person name="Opperdoes F."/>
            <person name="O'Reilly A."/>
            <person name="Votypka J."/>
            <person name="Yurchenko V."/>
            <person name="Lukes J."/>
        </authorList>
    </citation>
    <scope>NUCLEOTIDE SEQUENCE [LARGE SCALE GENOMIC DNA]</scope>
    <source>
        <strain evidence="3">H10</strain>
    </source>
</reference>
<sequence>MTDPFLENDGSNLLEKEMRQLRLENRELRLTNTNLRARLALATPTASVDGDARGARIVGAGAGRAMTNSEADQHGEEEEKPCESAAIRSSADRTTAPLPQSRRTRGIPSSNATDSSAQVTAARVQEAVQQAKKELQGELDKQHKAAALEKAQKEQLKREFELFVSTTCEREAAYQLVYTQLYREMEAQKELVRSAQAQLEEQRLQSVEMRKSMEAAIATAASKGNSGGGGPAVAPPTASSSAAAVESVGDDSMVPSAKRQRTTKEPVNAPPTRQQIKRLPKDLNWFDLAGGTPAAPSDDVAMQKAETDSAGPRQLKIIAGGASLRNAHKVQKMKRTRDTVSETCGPGSAPSARGSARNAPTGLHVPVAPVFASASAAAAVDGNSSITVGSRSVNKHLDTRAPSAAIAPSPSSPSSSFAHGPASAAVEALWRLLPQHTEATQGFLPLWQHLVVLRGTDRHSVLQVLVSLLVHLLSPDVVVGPASPTTRRSQPPSFASLPNSFTSQATSITVVATAIRLIAVQLEDAAQQQRDTAAAQPQTKMLLSSLFYRVCVATLCRWQAVDSAWEVLEHWAMAIHHLYGFQPALLQLMHYTNTTTAYHRTRLGHSWIVYTAQCIFSQCCTAAASSAMPVETAVARWRELCDSLGWSAHAQTLERLETAAARCVAMTRVGSGPFTPSCAEEALLSLRLVVLYKGFDHMEQIAKLLEQPGVLPMALTKEIYAELVSLAVRDRVPFRTQDALHHALRLLREYLLEVAPERCTSAEHFVSAPRRSHVLAALALLRVDATEETEASSRSSASVVGTQGYAATAASEVRESGRKAALQWLQAQTVALEVVRQSRSLAPDRPLLLRDTPLGRFLLSEADAD</sequence>
<dbReference type="VEuPathDB" id="TriTrypDB:LpyrH10_06_1100"/>
<feature type="compositionally biased region" description="Low complexity" evidence="2">
    <location>
        <begin position="235"/>
        <end position="247"/>
    </location>
</feature>
<dbReference type="RefSeq" id="XP_015659794.1">
    <property type="nucleotide sequence ID" value="XM_015801174.1"/>
</dbReference>
<keyword evidence="4" id="KW-1185">Reference proteome</keyword>
<feature type="compositionally biased region" description="Basic residues" evidence="2">
    <location>
        <begin position="326"/>
        <end position="335"/>
    </location>
</feature>